<evidence type="ECO:0000313" key="1">
    <source>
        <dbReference type="EMBL" id="OUS37998.1"/>
    </source>
</evidence>
<evidence type="ECO:0008006" key="3">
    <source>
        <dbReference type="Google" id="ProtNLM"/>
    </source>
</evidence>
<dbReference type="Proteomes" id="UP000227088">
    <property type="component" value="Unassembled WGS sequence"/>
</dbReference>
<proteinExistence type="predicted"/>
<gene>
    <name evidence="1" type="ORF">A9R00_10785</name>
</gene>
<dbReference type="Pfam" id="PF07366">
    <property type="entry name" value="SnoaL"/>
    <property type="match status" value="1"/>
</dbReference>
<accession>A0A1Y5HL22</accession>
<dbReference type="InterPro" id="IPR009959">
    <property type="entry name" value="Cyclase_SnoaL-like"/>
</dbReference>
<organism evidence="1 2">
    <name type="scientific">Oleispira antarctica</name>
    <dbReference type="NCBI Taxonomy" id="188908"/>
    <lineage>
        <taxon>Bacteria</taxon>
        <taxon>Pseudomonadati</taxon>
        <taxon>Pseudomonadota</taxon>
        <taxon>Gammaproteobacteria</taxon>
        <taxon>Oceanospirillales</taxon>
        <taxon>Oceanospirillaceae</taxon>
        <taxon>Oleispira</taxon>
    </lineage>
</organism>
<evidence type="ECO:0000313" key="2">
    <source>
        <dbReference type="Proteomes" id="UP000227088"/>
    </source>
</evidence>
<protein>
    <recommendedName>
        <fullName evidence="3">Ester cyclase</fullName>
    </recommendedName>
</protein>
<dbReference type="AlphaFoldDB" id="A0A1Y5HL22"/>
<reference evidence="2" key="1">
    <citation type="journal article" date="2017" name="Proc. Natl. Acad. Sci. U.S.A.">
        <title>Simulation of Deepwater Horizon oil plume reveals substrate specialization within a complex community of hydrocarbon degraders.</title>
        <authorList>
            <person name="Hu P."/>
            <person name="Dubinsky E.A."/>
            <person name="Probst A.J."/>
            <person name="Wang J."/>
            <person name="Sieber C.M.K."/>
            <person name="Tom L.M."/>
            <person name="Gardinali P."/>
            <person name="Banfield J.F."/>
            <person name="Atlas R.M."/>
            <person name="Andersen G.L."/>
        </authorList>
    </citation>
    <scope>NUCLEOTIDE SEQUENCE [LARGE SCALE GENOMIC DNA]</scope>
</reference>
<name>A0A1Y5HL22_OLEAN</name>
<sequence length="158" mass="18328">MSNEIDNNKRLEENKKLAEKFIELTWNQGRFNLARNLVRRDFNYQVSLLNRTFGYDLAAQVIQMIRNSMEDFEVMVEEVIAEGDKVVTQSSFCGTLVKPMFGFQPGKNLVTFSAVSFWQIKKGQIQNLNTLLDTAELMRQMHHETKDLELDLAELESC</sequence>
<dbReference type="PANTHER" id="PTHR38436:SF1">
    <property type="entry name" value="ESTER CYCLASE"/>
    <property type="match status" value="1"/>
</dbReference>
<dbReference type="EMBL" id="MABE01000620">
    <property type="protein sequence ID" value="OUS37998.1"/>
    <property type="molecule type" value="Genomic_DNA"/>
</dbReference>
<comment type="caution">
    <text evidence="1">The sequence shown here is derived from an EMBL/GenBank/DDBJ whole genome shotgun (WGS) entry which is preliminary data.</text>
</comment>
<dbReference type="Gene3D" id="3.10.450.50">
    <property type="match status" value="1"/>
</dbReference>
<dbReference type="InterPro" id="IPR032710">
    <property type="entry name" value="NTF2-like_dom_sf"/>
</dbReference>
<dbReference type="GO" id="GO:0030638">
    <property type="term" value="P:polyketide metabolic process"/>
    <property type="evidence" value="ECO:0007669"/>
    <property type="project" value="InterPro"/>
</dbReference>
<dbReference type="PANTHER" id="PTHR38436">
    <property type="entry name" value="POLYKETIDE CYCLASE SNOAL-LIKE DOMAIN"/>
    <property type="match status" value="1"/>
</dbReference>
<dbReference type="SUPFAM" id="SSF54427">
    <property type="entry name" value="NTF2-like"/>
    <property type="match status" value="1"/>
</dbReference>